<reference evidence="1 2" key="1">
    <citation type="submission" date="2015-02" db="EMBL/GenBank/DDBJ databases">
        <authorList>
            <person name="Adams M."/>
            <person name="Sutton G."/>
            <person name="Nelson K."/>
            <person name="Bonomo R."/>
            <person name="McCorrison J."/>
            <person name="Sanka R."/>
            <person name="Brinkac L."/>
            <person name="Nierman W."/>
        </authorList>
    </citation>
    <scope>NUCLEOTIDE SEQUENCE [LARGE SCALE GENOMIC DNA]</scope>
    <source>
        <strain evidence="1 2">CIDEIMsCOL9</strain>
    </source>
</reference>
<dbReference type="GeneID" id="63142254"/>
<dbReference type="RefSeq" id="WP_032640496.1">
    <property type="nucleotide sequence ID" value="NZ_CP043318.1"/>
</dbReference>
<evidence type="ECO:0000313" key="2">
    <source>
        <dbReference type="Proteomes" id="UP000033354"/>
    </source>
</evidence>
<dbReference type="Pfam" id="PF19929">
    <property type="entry name" value="DUF6392"/>
    <property type="match status" value="1"/>
</dbReference>
<dbReference type="AlphaFoldDB" id="A0AAW3HJH4"/>
<name>A0AAW3HJH4_9ENTR</name>
<keyword evidence="2" id="KW-1185">Reference proteome</keyword>
<proteinExistence type="predicted"/>
<organism evidence="1 2">
    <name type="scientific">Enterobacter chengduensis</name>
    <dbReference type="NCBI Taxonomy" id="2494701"/>
    <lineage>
        <taxon>Bacteria</taxon>
        <taxon>Pseudomonadati</taxon>
        <taxon>Pseudomonadota</taxon>
        <taxon>Gammaproteobacteria</taxon>
        <taxon>Enterobacterales</taxon>
        <taxon>Enterobacteriaceae</taxon>
        <taxon>Enterobacter</taxon>
        <taxon>Enterobacter cloacae complex</taxon>
    </lineage>
</organism>
<gene>
    <name evidence="1" type="ORF">SG71_07195</name>
</gene>
<dbReference type="EMBL" id="JZKT01000010">
    <property type="protein sequence ID" value="KJX37218.1"/>
    <property type="molecule type" value="Genomic_DNA"/>
</dbReference>
<evidence type="ECO:0000313" key="1">
    <source>
        <dbReference type="EMBL" id="KJX37218.1"/>
    </source>
</evidence>
<accession>A0AAW3HJH4</accession>
<sequence>MTVNIEALIYSLGRSYQDLVDVELIPYKTPPSGFSGDPDLSLNMAQEGVYLSFRREGRILQEITVTLLRPEIKGWHFPNELPFGLKSEMSRRWVHEHIGEPLRSSPPKTIMKRALGWADLFDVAAGDLPVSMQIDFDVMDNAVSVTFMPTSELRW</sequence>
<protein>
    <submittedName>
        <fullName evidence="1">Pyocin immunity protein</fullName>
    </submittedName>
</protein>
<dbReference type="InterPro" id="IPR045657">
    <property type="entry name" value="DUF6392"/>
</dbReference>
<dbReference type="Proteomes" id="UP000033354">
    <property type="component" value="Unassembled WGS sequence"/>
</dbReference>
<comment type="caution">
    <text evidence="1">The sequence shown here is derived from an EMBL/GenBank/DDBJ whole genome shotgun (WGS) entry which is preliminary data.</text>
</comment>